<accession>A0A3A4JU55</accession>
<dbReference type="InterPro" id="IPR006842">
    <property type="entry name" value="Transposase_31"/>
</dbReference>
<protein>
    <recommendedName>
        <fullName evidence="1">Transposase (putative) YhgA-like domain-containing protein</fullName>
    </recommendedName>
</protein>
<dbReference type="Proteomes" id="UP000266677">
    <property type="component" value="Unassembled WGS sequence"/>
</dbReference>
<dbReference type="OrthoDB" id="4539897at2"/>
<reference evidence="2 3" key="1">
    <citation type="submission" date="2018-09" db="EMBL/GenBank/DDBJ databases">
        <title>YIM PH21274 draft genome.</title>
        <authorList>
            <person name="Miao C."/>
        </authorList>
    </citation>
    <scope>NUCLEOTIDE SEQUENCE [LARGE SCALE GENOMIC DNA]</scope>
    <source>
        <strain evidence="2 3">YIM PH 21724</strain>
    </source>
</reference>
<dbReference type="PANTHER" id="PTHR34611">
    <property type="match status" value="1"/>
</dbReference>
<dbReference type="PANTHER" id="PTHR34611:SF2">
    <property type="entry name" value="INACTIVE RECOMBINATION-PROMOTING NUCLEASE-LIKE PROTEIN RPNE-RELATED"/>
    <property type="match status" value="1"/>
</dbReference>
<dbReference type="InterPro" id="IPR051699">
    <property type="entry name" value="Rpn/YhgA-like_nuclease"/>
</dbReference>
<name>A0A3A4JU55_9NOCA</name>
<dbReference type="Pfam" id="PF04754">
    <property type="entry name" value="Transposase_31"/>
    <property type="match status" value="1"/>
</dbReference>
<dbReference type="AlphaFoldDB" id="A0A3A4JU55"/>
<sequence>MERGLTHHDKFFRYVMEAPPHAASELRAVLPKKLVARVDWEDLSPEPDTYVNSELKARHSDLVYRTTLDGRDAYIYILIEHQTKTDPLMPFRMLEYIVRIWGRYLKRHPKSQTLPPVIPVVVHADQQGIRWNGPVDLHDLIDADPDTRAEIGEYLPQLRFILDDVSAMDVDALRARHLTPQAFALLTMLIGTKNNPKVRIHLKQVIGDLVEAPYGTITPADIEAMADYIYYAAGLDPKELANMFEPLGQDAREIAMSTAQRLKAEGEVSGRAILLINLLTFKFGTLPAAVSYLVHHADVADLDRWALRVLTAENLDAVFTP</sequence>
<evidence type="ECO:0000259" key="1">
    <source>
        <dbReference type="Pfam" id="PF04754"/>
    </source>
</evidence>
<gene>
    <name evidence="2" type="ORF">D5S18_20485</name>
</gene>
<dbReference type="EMBL" id="QZFU01000023">
    <property type="protein sequence ID" value="RJO73576.1"/>
    <property type="molecule type" value="Genomic_DNA"/>
</dbReference>
<keyword evidence="3" id="KW-1185">Reference proteome</keyword>
<dbReference type="RefSeq" id="WP_120042653.1">
    <property type="nucleotide sequence ID" value="NZ_QZFU01000023.1"/>
</dbReference>
<proteinExistence type="predicted"/>
<evidence type="ECO:0000313" key="2">
    <source>
        <dbReference type="EMBL" id="RJO73576.1"/>
    </source>
</evidence>
<comment type="caution">
    <text evidence="2">The sequence shown here is derived from an EMBL/GenBank/DDBJ whole genome shotgun (WGS) entry which is preliminary data.</text>
</comment>
<organism evidence="2 3">
    <name type="scientific">Nocardia panacis</name>
    <dbReference type="NCBI Taxonomy" id="2340916"/>
    <lineage>
        <taxon>Bacteria</taxon>
        <taxon>Bacillati</taxon>
        <taxon>Actinomycetota</taxon>
        <taxon>Actinomycetes</taxon>
        <taxon>Mycobacteriales</taxon>
        <taxon>Nocardiaceae</taxon>
        <taxon>Nocardia</taxon>
    </lineage>
</organism>
<dbReference type="GO" id="GO:1990238">
    <property type="term" value="F:double-stranded DNA endonuclease activity"/>
    <property type="evidence" value="ECO:0007669"/>
    <property type="project" value="TreeGrafter"/>
</dbReference>
<feature type="domain" description="Transposase (putative) YhgA-like" evidence="1">
    <location>
        <begin position="6"/>
        <end position="178"/>
    </location>
</feature>
<dbReference type="GO" id="GO:0006310">
    <property type="term" value="P:DNA recombination"/>
    <property type="evidence" value="ECO:0007669"/>
    <property type="project" value="TreeGrafter"/>
</dbReference>
<evidence type="ECO:0000313" key="3">
    <source>
        <dbReference type="Proteomes" id="UP000266677"/>
    </source>
</evidence>